<reference evidence="2" key="1">
    <citation type="journal article" date="2023" name="Front. Microbiol.">
        <title>Genomic-based phylogenetic and metabolic analyses of the genus Natronomonas, and description of Natronomonas aquatica sp. nov.</title>
        <authorList>
            <person name="Garcia-Roldan A."/>
            <person name="Duran-Viseras A."/>
            <person name="de la Haba R.R."/>
            <person name="Corral P."/>
            <person name="Sanchez-Porro C."/>
            <person name="Ventosa A."/>
        </authorList>
    </citation>
    <scope>NUCLEOTIDE SEQUENCE</scope>
    <source>
        <strain evidence="2">F2-12</strain>
    </source>
</reference>
<dbReference type="EMBL" id="JAHLKM010000052">
    <property type="protein sequence ID" value="MCQ4334979.1"/>
    <property type="molecule type" value="Genomic_DNA"/>
</dbReference>
<accession>A0A9R1D633</accession>
<dbReference type="Proteomes" id="UP001139494">
    <property type="component" value="Unassembled WGS sequence"/>
</dbReference>
<gene>
    <name evidence="2" type="ORF">KM295_16125</name>
</gene>
<evidence type="ECO:0000313" key="3">
    <source>
        <dbReference type="Proteomes" id="UP001139494"/>
    </source>
</evidence>
<name>A0A9R1D633_9EURY</name>
<dbReference type="AlphaFoldDB" id="A0A9R1D633"/>
<feature type="region of interest" description="Disordered" evidence="1">
    <location>
        <begin position="1"/>
        <end position="36"/>
    </location>
</feature>
<feature type="compositionally biased region" description="Basic and acidic residues" evidence="1">
    <location>
        <begin position="7"/>
        <end position="36"/>
    </location>
</feature>
<keyword evidence="3" id="KW-1185">Reference proteome</keyword>
<dbReference type="RefSeq" id="WP_256031331.1">
    <property type="nucleotide sequence ID" value="NZ_JAHLKM010000052.1"/>
</dbReference>
<proteinExistence type="predicted"/>
<dbReference type="Gene3D" id="6.10.250.1680">
    <property type="match status" value="1"/>
</dbReference>
<feature type="region of interest" description="Disordered" evidence="1">
    <location>
        <begin position="60"/>
        <end position="82"/>
    </location>
</feature>
<organism evidence="2 3">
    <name type="scientific">Natronomonas aquatica</name>
    <dbReference type="NCBI Taxonomy" id="2841590"/>
    <lineage>
        <taxon>Archaea</taxon>
        <taxon>Methanobacteriati</taxon>
        <taxon>Methanobacteriota</taxon>
        <taxon>Stenosarchaea group</taxon>
        <taxon>Halobacteria</taxon>
        <taxon>Halobacteriales</taxon>
        <taxon>Natronomonadaceae</taxon>
        <taxon>Natronomonas</taxon>
    </lineage>
</organism>
<sequence length="82" mass="9158">MSADWKAAIRNDRAAKDEHFRTDPHSPIPSDERDGFDGLAYYRINGSHRFELDVDEYDDKEPVTVGTSTGGEKAYGGNDADH</sequence>
<evidence type="ECO:0000256" key="1">
    <source>
        <dbReference type="SAM" id="MobiDB-lite"/>
    </source>
</evidence>
<evidence type="ECO:0000313" key="2">
    <source>
        <dbReference type="EMBL" id="MCQ4334979.1"/>
    </source>
</evidence>
<comment type="caution">
    <text evidence="2">The sequence shown here is derived from an EMBL/GenBank/DDBJ whole genome shotgun (WGS) entry which is preliminary data.</text>
</comment>
<protein>
    <submittedName>
        <fullName evidence="2">Uncharacterized protein</fullName>
    </submittedName>
</protein>